<dbReference type="HOGENOM" id="CLU_101726_0_0_0"/>
<dbReference type="InterPro" id="IPR023346">
    <property type="entry name" value="Lysozyme-like_dom_sf"/>
</dbReference>
<dbReference type="RefSeq" id="WP_012003048.1">
    <property type="nucleotide sequence ID" value="NC_009828.1"/>
</dbReference>
<reference evidence="2 3" key="2">
    <citation type="journal article" date="2009" name="Proc. Natl. Acad. Sci. U.S.A.">
        <title>On the chimeric nature, thermophilic origin, and phylogenetic placement of the Thermotogales.</title>
        <authorList>
            <person name="Zhaxybayeva O."/>
            <person name="Swithers K.S."/>
            <person name="Lapierre P."/>
            <person name="Fournier G.P."/>
            <person name="Bickhart D.M."/>
            <person name="DeBoy R.T."/>
            <person name="Nelson K.E."/>
            <person name="Nesbo C.L."/>
            <person name="Doolittle W.F."/>
            <person name="Gogarten J.P."/>
            <person name="Noll K.M."/>
        </authorList>
    </citation>
    <scope>NUCLEOTIDE SEQUENCE [LARGE SCALE GENOMIC DNA]</scope>
    <source>
        <strain evidence="3">ATCC BAA-301 / DSM 14385 / NBRC 107922 / TMO</strain>
    </source>
</reference>
<keyword evidence="3" id="KW-1185">Reference proteome</keyword>
<dbReference type="InterPro" id="IPR008258">
    <property type="entry name" value="Transglycosylase_SLT_dom_1"/>
</dbReference>
<name>A8F5Y3_PSELT</name>
<gene>
    <name evidence="2" type="ordered locus">Tlet_1001</name>
</gene>
<protein>
    <submittedName>
        <fullName evidence="2">Lytic transglycosylase catalytic</fullName>
    </submittedName>
</protein>
<dbReference type="STRING" id="416591.Tlet_1001"/>
<sequence precursor="true">MVYSRLKTGFLLILVFFSVTFVANTTPSWFKELVIESRSGHGLIVDEQIIDDLYESIIEISEKYDLDPLIIIALIKVESEFRNVVGMYGELGLVQIKPQTAQFVAQIYDLSEPEEGWITLLWNYELNIEYGVLYLKYLIQRTSGNLLKALELYNGGSMKTEYANRIFQQYKELMAYQITDSRR</sequence>
<dbReference type="eggNOG" id="COG0741">
    <property type="taxonomic scope" value="Bacteria"/>
</dbReference>
<evidence type="ECO:0000313" key="3">
    <source>
        <dbReference type="Proteomes" id="UP000002016"/>
    </source>
</evidence>
<dbReference type="OrthoDB" id="9815002at2"/>
<dbReference type="CAZy" id="GH23">
    <property type="family name" value="Glycoside Hydrolase Family 23"/>
</dbReference>
<accession>A8F5Y3</accession>
<reference evidence="2 3" key="1">
    <citation type="submission" date="2007-08" db="EMBL/GenBank/DDBJ databases">
        <title>Complete sequence of Thermotoga lettingae TMO.</title>
        <authorList>
            <consortium name="US DOE Joint Genome Institute"/>
            <person name="Copeland A."/>
            <person name="Lucas S."/>
            <person name="Lapidus A."/>
            <person name="Barry K."/>
            <person name="Glavina del Rio T."/>
            <person name="Dalin E."/>
            <person name="Tice H."/>
            <person name="Pitluck S."/>
            <person name="Foster B."/>
            <person name="Bruce D."/>
            <person name="Schmutz J."/>
            <person name="Larimer F."/>
            <person name="Land M."/>
            <person name="Hauser L."/>
            <person name="Kyrpides N."/>
            <person name="Mikhailova N."/>
            <person name="Nelson K."/>
            <person name="Gogarten J.P."/>
            <person name="Noll K."/>
            <person name="Richardson P."/>
        </authorList>
    </citation>
    <scope>NUCLEOTIDE SEQUENCE [LARGE SCALE GENOMIC DNA]</scope>
    <source>
        <strain evidence="3">ATCC BAA-301 / DSM 14385 / NBRC 107922 / TMO</strain>
    </source>
</reference>
<dbReference type="SUPFAM" id="SSF53955">
    <property type="entry name" value="Lysozyme-like"/>
    <property type="match status" value="1"/>
</dbReference>
<proteinExistence type="predicted"/>
<dbReference type="Gene3D" id="1.10.530.10">
    <property type="match status" value="1"/>
</dbReference>
<feature type="domain" description="Transglycosylase SLT" evidence="1">
    <location>
        <begin position="56"/>
        <end position="166"/>
    </location>
</feature>
<dbReference type="Pfam" id="PF01464">
    <property type="entry name" value="SLT"/>
    <property type="match status" value="1"/>
</dbReference>
<dbReference type="Proteomes" id="UP000002016">
    <property type="component" value="Chromosome"/>
</dbReference>
<dbReference type="EMBL" id="CP000812">
    <property type="protein sequence ID" value="ABV33567.1"/>
    <property type="molecule type" value="Genomic_DNA"/>
</dbReference>
<dbReference type="AlphaFoldDB" id="A8F5Y3"/>
<evidence type="ECO:0000259" key="1">
    <source>
        <dbReference type="Pfam" id="PF01464"/>
    </source>
</evidence>
<evidence type="ECO:0000313" key="2">
    <source>
        <dbReference type="EMBL" id="ABV33567.1"/>
    </source>
</evidence>
<dbReference type="KEGG" id="tle:Tlet_1001"/>
<organism evidence="2 3">
    <name type="scientific">Pseudothermotoga lettingae (strain ATCC BAA-301 / DSM 14385 / NBRC 107922 / TMO)</name>
    <name type="common">Thermotoga lettingae</name>
    <dbReference type="NCBI Taxonomy" id="416591"/>
    <lineage>
        <taxon>Bacteria</taxon>
        <taxon>Thermotogati</taxon>
        <taxon>Thermotogota</taxon>
        <taxon>Thermotogae</taxon>
        <taxon>Thermotogales</taxon>
        <taxon>Thermotogaceae</taxon>
        <taxon>Pseudothermotoga</taxon>
    </lineage>
</organism>